<dbReference type="Proteomes" id="UP000002630">
    <property type="component" value="Linkage Group LG26"/>
</dbReference>
<feature type="compositionally biased region" description="Basic residues" evidence="1">
    <location>
        <begin position="442"/>
        <end position="455"/>
    </location>
</feature>
<gene>
    <name evidence="2" type="ORF">Esi_0226_0015</name>
</gene>
<feature type="compositionally biased region" description="Basic and acidic residues" evidence="1">
    <location>
        <begin position="145"/>
        <end position="156"/>
    </location>
</feature>
<feature type="region of interest" description="Disordered" evidence="1">
    <location>
        <begin position="357"/>
        <end position="384"/>
    </location>
</feature>
<feature type="compositionally biased region" description="Gly residues" evidence="1">
    <location>
        <begin position="287"/>
        <end position="301"/>
    </location>
</feature>
<feature type="compositionally biased region" description="Polar residues" evidence="1">
    <location>
        <begin position="367"/>
        <end position="379"/>
    </location>
</feature>
<keyword evidence="3" id="KW-1185">Reference proteome</keyword>
<reference evidence="2 3" key="1">
    <citation type="journal article" date="2010" name="Nature">
        <title>The Ectocarpus genome and the independent evolution of multicellularity in brown algae.</title>
        <authorList>
            <person name="Cock J.M."/>
            <person name="Sterck L."/>
            <person name="Rouze P."/>
            <person name="Scornet D."/>
            <person name="Allen A.E."/>
            <person name="Amoutzias G."/>
            <person name="Anthouard V."/>
            <person name="Artiguenave F."/>
            <person name="Aury J.M."/>
            <person name="Badger J.H."/>
            <person name="Beszteri B."/>
            <person name="Billiau K."/>
            <person name="Bonnet E."/>
            <person name="Bothwell J.H."/>
            <person name="Bowler C."/>
            <person name="Boyen C."/>
            <person name="Brownlee C."/>
            <person name="Carrano C.J."/>
            <person name="Charrier B."/>
            <person name="Cho G.Y."/>
            <person name="Coelho S.M."/>
            <person name="Collen J."/>
            <person name="Corre E."/>
            <person name="Da Silva C."/>
            <person name="Delage L."/>
            <person name="Delaroque N."/>
            <person name="Dittami S.M."/>
            <person name="Doulbeau S."/>
            <person name="Elias M."/>
            <person name="Farnham G."/>
            <person name="Gachon C.M."/>
            <person name="Gschloessl B."/>
            <person name="Heesch S."/>
            <person name="Jabbari K."/>
            <person name="Jubin C."/>
            <person name="Kawai H."/>
            <person name="Kimura K."/>
            <person name="Kloareg B."/>
            <person name="Kupper F.C."/>
            <person name="Lang D."/>
            <person name="Le Bail A."/>
            <person name="Leblanc C."/>
            <person name="Lerouge P."/>
            <person name="Lohr M."/>
            <person name="Lopez P.J."/>
            <person name="Martens C."/>
            <person name="Maumus F."/>
            <person name="Michel G."/>
            <person name="Miranda-Saavedra D."/>
            <person name="Morales J."/>
            <person name="Moreau H."/>
            <person name="Motomura T."/>
            <person name="Nagasato C."/>
            <person name="Napoli C.A."/>
            <person name="Nelson D.R."/>
            <person name="Nyvall-Collen P."/>
            <person name="Peters A.F."/>
            <person name="Pommier C."/>
            <person name="Potin P."/>
            <person name="Poulain J."/>
            <person name="Quesneville H."/>
            <person name="Read B."/>
            <person name="Rensing S.A."/>
            <person name="Ritter A."/>
            <person name="Rousvoal S."/>
            <person name="Samanta M."/>
            <person name="Samson G."/>
            <person name="Schroeder D.C."/>
            <person name="Segurens B."/>
            <person name="Strittmatter M."/>
            <person name="Tonon T."/>
            <person name="Tregear J.W."/>
            <person name="Valentin K."/>
            <person name="von Dassow P."/>
            <person name="Yamagishi T."/>
            <person name="Van de Peer Y."/>
            <person name="Wincker P."/>
        </authorList>
    </citation>
    <scope>NUCLEOTIDE SEQUENCE [LARGE SCALE GENOMIC DNA]</scope>
    <source>
        <strain evidence="3">Ec32 / CCAP1310/4</strain>
    </source>
</reference>
<feature type="region of interest" description="Disordered" evidence="1">
    <location>
        <begin position="106"/>
        <end position="178"/>
    </location>
</feature>
<organism evidence="2 3">
    <name type="scientific">Ectocarpus siliculosus</name>
    <name type="common">Brown alga</name>
    <name type="synonym">Conferva siliculosa</name>
    <dbReference type="NCBI Taxonomy" id="2880"/>
    <lineage>
        <taxon>Eukaryota</taxon>
        <taxon>Sar</taxon>
        <taxon>Stramenopiles</taxon>
        <taxon>Ochrophyta</taxon>
        <taxon>PX clade</taxon>
        <taxon>Phaeophyceae</taxon>
        <taxon>Ectocarpales</taxon>
        <taxon>Ectocarpaceae</taxon>
        <taxon>Ectocarpus</taxon>
    </lineage>
</organism>
<dbReference type="EMBL" id="FN648405">
    <property type="protein sequence ID" value="CBJ30943.1"/>
    <property type="molecule type" value="Genomic_DNA"/>
</dbReference>
<sequence>MAGQKAQLRLARDAEKIRLDLERGLSEEFRSLRRETEVLRREKAHKDSEINRIMRKAAQIERDQRTAGVELADERRMHQTTIRRRKRAEAVINNLQAQLTVALAPASGRPYPPSNSCASPHPSKKPWNSPRRPAAQGRGKNIVHQCDEGDGRDGAHGETLPGAGPENGPGPGTGRSVSKVSMLLVPPRTPQEQEEGQEEIGGWNSERVATGFVAAAAAANGGVAQEAAARGSASRADLELPVENGGNGNSERPTYRNGASVGEKSGLVTSGGRAVRGHHECGRTESGSGGVRVGGGGGGGGKGEEGDEIPELIACGSGTEISSGDVWGMLDSYVHRRSEVARAKRHLGVIEAMRKHLEKSNARRGNPTGSNCNSITARDNQGRGLRRVRVGGDETTCSGQVDEAVWKASRPKRSWQDRQSDDTSCTNGRRARNNKAVYTTPRRPRVRFKPRPPPRCKRDESETSVSQ</sequence>
<dbReference type="EMBL" id="FN649751">
    <property type="protein sequence ID" value="CBJ30943.1"/>
    <property type="molecule type" value="Genomic_DNA"/>
</dbReference>
<name>D7FS02_ECTSI</name>
<dbReference type="AlphaFoldDB" id="D7FS02"/>
<dbReference type="InParanoid" id="D7FS02"/>
<protein>
    <submittedName>
        <fullName evidence="2">Uncharacterized protein</fullName>
    </submittedName>
</protein>
<evidence type="ECO:0000256" key="1">
    <source>
        <dbReference type="SAM" id="MobiDB-lite"/>
    </source>
</evidence>
<feature type="region of interest" description="Disordered" evidence="1">
    <location>
        <begin position="232"/>
        <end position="309"/>
    </location>
</feature>
<evidence type="ECO:0000313" key="3">
    <source>
        <dbReference type="Proteomes" id="UP000002630"/>
    </source>
</evidence>
<evidence type="ECO:0000313" key="2">
    <source>
        <dbReference type="EMBL" id="CBJ30943.1"/>
    </source>
</evidence>
<feature type="region of interest" description="Disordered" evidence="1">
    <location>
        <begin position="408"/>
        <end position="467"/>
    </location>
</feature>
<proteinExistence type="predicted"/>
<accession>D7FS02</accession>